<reference evidence="4" key="1">
    <citation type="submission" date="2016-11" db="EMBL/GenBank/DDBJ databases">
        <authorList>
            <person name="Varghese N."/>
            <person name="Submissions S."/>
        </authorList>
    </citation>
    <scope>NUCLEOTIDE SEQUENCE [LARGE SCALE GENOMIC DNA]</scope>
    <source>
        <strain evidence="4">DSM 27623</strain>
    </source>
</reference>
<keyword evidence="4" id="KW-1185">Reference proteome</keyword>
<dbReference type="InterPro" id="IPR025419">
    <property type="entry name" value="DUF4142"/>
</dbReference>
<dbReference type="PANTHER" id="PTHR38593">
    <property type="entry name" value="BLR2558 PROTEIN"/>
    <property type="match status" value="1"/>
</dbReference>
<dbReference type="OrthoDB" id="883203at2"/>
<dbReference type="PANTHER" id="PTHR38593:SF1">
    <property type="entry name" value="BLR2558 PROTEIN"/>
    <property type="match status" value="1"/>
</dbReference>
<dbReference type="AlphaFoldDB" id="A0A1N6GKN6"/>
<dbReference type="Gene3D" id="1.20.1260.10">
    <property type="match status" value="1"/>
</dbReference>
<evidence type="ECO:0000313" key="3">
    <source>
        <dbReference type="EMBL" id="SIO08070.1"/>
    </source>
</evidence>
<dbReference type="PROSITE" id="PS51257">
    <property type="entry name" value="PROKAR_LIPOPROTEIN"/>
    <property type="match status" value="1"/>
</dbReference>
<feature type="chain" id="PRO_5013246796" evidence="1">
    <location>
        <begin position="19"/>
        <end position="209"/>
    </location>
</feature>
<name>A0A1N6GKN6_9FLAO</name>
<sequence length="209" mass="22050">MKNSILSLLAVVALMACKKSDTTTMNTTGDSTELMANDSATVGNDSTMMVADSVSAGANSSATANLSAQDKKFADAAARGGMMEVMMGQLASTNANNATVKSLGAMMVKDHSKANGELKQWASTAGYTLPTSLDAEKQKKYNDLKAKKGADFDRAYADLMVSDHKKDIAEFKEEASKGTESSLKSFAGKTVSTLEHHLMESEKAKAAVK</sequence>
<feature type="signal peptide" evidence="1">
    <location>
        <begin position="1"/>
        <end position="18"/>
    </location>
</feature>
<dbReference type="STRING" id="1416779.SAMN05444409_1906"/>
<evidence type="ECO:0000256" key="1">
    <source>
        <dbReference type="SAM" id="SignalP"/>
    </source>
</evidence>
<gene>
    <name evidence="3" type="ORF">SAMN05444409_1906</name>
</gene>
<dbReference type="Pfam" id="PF13628">
    <property type="entry name" value="DUF4142"/>
    <property type="match status" value="1"/>
</dbReference>
<evidence type="ECO:0000313" key="4">
    <source>
        <dbReference type="Proteomes" id="UP000185207"/>
    </source>
</evidence>
<organism evidence="3 4">
    <name type="scientific">Epilithonimonas zeae</name>
    <dbReference type="NCBI Taxonomy" id="1416779"/>
    <lineage>
        <taxon>Bacteria</taxon>
        <taxon>Pseudomonadati</taxon>
        <taxon>Bacteroidota</taxon>
        <taxon>Flavobacteriia</taxon>
        <taxon>Flavobacteriales</taxon>
        <taxon>Weeksellaceae</taxon>
        <taxon>Chryseobacterium group</taxon>
        <taxon>Epilithonimonas</taxon>
    </lineage>
</organism>
<protein>
    <submittedName>
        <fullName evidence="3">Putative membrane protein</fullName>
    </submittedName>
</protein>
<evidence type="ECO:0000259" key="2">
    <source>
        <dbReference type="Pfam" id="PF13628"/>
    </source>
</evidence>
<dbReference type="Proteomes" id="UP000185207">
    <property type="component" value="Unassembled WGS sequence"/>
</dbReference>
<dbReference type="InterPro" id="IPR012347">
    <property type="entry name" value="Ferritin-like"/>
</dbReference>
<feature type="domain" description="DUF4142" evidence="2">
    <location>
        <begin position="69"/>
        <end position="201"/>
    </location>
</feature>
<proteinExistence type="predicted"/>
<dbReference type="RefSeq" id="WP_074235000.1">
    <property type="nucleotide sequence ID" value="NZ_FSRK01000001.1"/>
</dbReference>
<dbReference type="EMBL" id="FSRK01000001">
    <property type="protein sequence ID" value="SIO08070.1"/>
    <property type="molecule type" value="Genomic_DNA"/>
</dbReference>
<accession>A0A1N6GKN6</accession>
<keyword evidence="1" id="KW-0732">Signal</keyword>